<evidence type="ECO:0000256" key="1">
    <source>
        <dbReference type="SAM" id="Phobius"/>
    </source>
</evidence>
<keyword evidence="1" id="KW-0812">Transmembrane</keyword>
<keyword evidence="1" id="KW-0472">Membrane</keyword>
<keyword evidence="1" id="KW-1133">Transmembrane helix</keyword>
<sequence length="99" mass="11320">MNDLNLFAIVLIIFGILQIILFFKLWIMTNDVAALRRKIAPQVEDVQKPRDLLGMCARIRSNGNQVRVVARENGQYKCVEATTNEPCGTYFYEELEVLG</sequence>
<evidence type="ECO:0000313" key="2">
    <source>
        <dbReference type="EMBL" id="DAD73067.1"/>
    </source>
</evidence>
<accession>A0A8S5LT79</accession>
<reference evidence="2" key="1">
    <citation type="journal article" date="2021" name="Proc. Natl. Acad. Sci. U.S.A.">
        <title>A Catalog of Tens of Thousands of Viruses from Human Metagenomes Reveals Hidden Associations with Chronic Diseases.</title>
        <authorList>
            <person name="Tisza M.J."/>
            <person name="Buck C.B."/>
        </authorList>
    </citation>
    <scope>NUCLEOTIDE SEQUENCE</scope>
    <source>
        <strain evidence="2">Ct6bW13</strain>
    </source>
</reference>
<feature type="transmembrane region" description="Helical" evidence="1">
    <location>
        <begin position="6"/>
        <end position="27"/>
    </location>
</feature>
<protein>
    <submittedName>
        <fullName evidence="2">Uncharacterized protein</fullName>
    </submittedName>
</protein>
<dbReference type="EMBL" id="BK014729">
    <property type="protein sequence ID" value="DAD73067.1"/>
    <property type="molecule type" value="Genomic_DNA"/>
</dbReference>
<proteinExistence type="predicted"/>
<name>A0A8S5LT79_9CAUD</name>
<organism evidence="2">
    <name type="scientific">Siphoviridae sp. ct6bW13</name>
    <dbReference type="NCBI Taxonomy" id="2826297"/>
    <lineage>
        <taxon>Viruses</taxon>
        <taxon>Duplodnaviria</taxon>
        <taxon>Heunggongvirae</taxon>
        <taxon>Uroviricota</taxon>
        <taxon>Caudoviricetes</taxon>
    </lineage>
</organism>